<dbReference type="Proteomes" id="UP000689967">
    <property type="component" value="Unassembled WGS sequence"/>
</dbReference>
<accession>A0ABS6H801</accession>
<evidence type="ECO:0000256" key="4">
    <source>
        <dbReference type="ARBA" id="ARBA00019378"/>
    </source>
</evidence>
<comment type="catalytic activity">
    <reaction evidence="6">
        <text>citrate = D-threo-isocitrate</text>
        <dbReference type="Rhea" id="RHEA:10336"/>
        <dbReference type="ChEBI" id="CHEBI:15562"/>
        <dbReference type="ChEBI" id="CHEBI:16947"/>
        <dbReference type="EC" id="4.2.1.3"/>
    </reaction>
</comment>
<keyword evidence="5" id="KW-0411">Iron-sulfur</keyword>
<evidence type="ECO:0000256" key="5">
    <source>
        <dbReference type="ARBA" id="ARBA00022485"/>
    </source>
</evidence>
<dbReference type="PROSITE" id="PS01244">
    <property type="entry name" value="ACONITASE_2"/>
    <property type="match status" value="1"/>
</dbReference>
<dbReference type="EC" id="4.2.1.3" evidence="3"/>
<keyword evidence="10" id="KW-1185">Reference proteome</keyword>
<evidence type="ECO:0000256" key="2">
    <source>
        <dbReference type="ARBA" id="ARBA00007185"/>
    </source>
</evidence>
<dbReference type="NCBIfam" id="NF009520">
    <property type="entry name" value="PRK12881.1"/>
    <property type="match status" value="1"/>
</dbReference>
<proteinExistence type="inferred from homology"/>
<comment type="caution">
    <text evidence="9">The sequence shown here is derived from an EMBL/GenBank/DDBJ whole genome shotgun (WGS) entry which is preliminary data.</text>
</comment>
<dbReference type="PANTHER" id="PTHR11670">
    <property type="entry name" value="ACONITASE/IRON-RESPONSIVE ELEMENT FAMILY MEMBER"/>
    <property type="match status" value="1"/>
</dbReference>
<dbReference type="Pfam" id="PF00330">
    <property type="entry name" value="Aconitase"/>
    <property type="match status" value="1"/>
</dbReference>
<sequence>MQFSGKQPLGGSRVTIAEAPLVRLSGAFTPCLRVDLPAAAGAVLPRLPWCHRVLLENQLRQPDPEVARAGRAAILAWPATGRSEAEIPFVPRRILMHDTTCGPALADIAAMRDALAEAGGDPSRLNPLCPVETSVDHSVAIDVSGVPDALARNMAREFERNGERYRFMKWAAGALRGFRVFPPGTGILHTINLERLATVVSVEDGIAIPDTLVGTDSHTPMVNGLGVLGWGVGGIEAEGVMFGVPLSLRLPDVFGVRLTGALPEGVLATDLALVVTERLRRAGVAGQFVEFLGPGIASLSAGERAVVANMAPEYGATTGCFPIDARTLAYLRDNGRDAAQCALIEAYARAQGLWYAPDATPRYTETIEIDLASLRPSLAGPRRPQDRLEAGAVATALAGLPAGDGSLPADAVALAAITSCTNTTDLGLLIAAGLLARKARTLGLKPAPWVKTSLAPGSPAAALRLRRAGLLEDLEALGFGIAAYGCTTCIGNAGPLLPVMAAAVEAGLRPIAVLSGNRNFPGRVHAQIEQALLASPPLVIAFALAGRTGIDVTRDALGTGPDGVPVHLAQLWPGQAEVQALLAIANDPGDAAVAHAEAEASGPWAALEAPEGARFPWDPASTYLRRPPFVDFGTEAEPEYLAHPLLVLGDDVTTDHISPAGAIPPRSDAAAWLLERGEDARDLNVYAARRGNWEVMLRGLFTNRTLVNHLAPGAPPGHTRFGEDTLPVWQAAARYAAAGDPVVVVAGERYGAGSSRDWAAKGLRLLGVRAVIAASFERIHRANLIGMGILPLRLPPGWDAVGLGLRPGDRIEVLADPARLAPRAAVTLRLHRANGATETGQAVALLETALDVALIRGGGIIPEILRRALLPISQDNNQRETKRC</sequence>
<dbReference type="InterPro" id="IPR000573">
    <property type="entry name" value="AconitaseA/IPMdHydase_ssu_swvl"/>
</dbReference>
<evidence type="ECO:0000256" key="6">
    <source>
        <dbReference type="ARBA" id="ARBA00023501"/>
    </source>
</evidence>
<dbReference type="InterPro" id="IPR018136">
    <property type="entry name" value="Aconitase_4Fe-4S_BS"/>
</dbReference>
<keyword evidence="5" id="KW-0408">Iron</keyword>
<evidence type="ECO:0000313" key="9">
    <source>
        <dbReference type="EMBL" id="MBU8544835.1"/>
    </source>
</evidence>
<evidence type="ECO:0000313" key="10">
    <source>
        <dbReference type="Proteomes" id="UP000689967"/>
    </source>
</evidence>
<keyword evidence="5" id="KW-0004">4Fe-4S</keyword>
<feature type="domain" description="Aconitase A/isopropylmalate dehydratase small subunit swivel" evidence="8">
    <location>
        <begin position="673"/>
        <end position="795"/>
    </location>
</feature>
<protein>
    <recommendedName>
        <fullName evidence="4">Aconitate hydratase A</fullName>
        <ecNumber evidence="3">4.2.1.3</ecNumber>
    </recommendedName>
</protein>
<feature type="domain" description="Aconitase/3-isopropylmalate dehydratase large subunit alpha/beta/alpha" evidence="7">
    <location>
        <begin position="84"/>
        <end position="546"/>
    </location>
</feature>
<gene>
    <name evidence="9" type="primary">acnA</name>
    <name evidence="9" type="ORF">JJQ90_14030</name>
</gene>
<dbReference type="Pfam" id="PF00694">
    <property type="entry name" value="Aconitase_C"/>
    <property type="match status" value="1"/>
</dbReference>
<comment type="cofactor">
    <cofactor evidence="1">
        <name>[4Fe-4S] cluster</name>
        <dbReference type="ChEBI" id="CHEBI:49883"/>
    </cofactor>
</comment>
<evidence type="ECO:0000259" key="7">
    <source>
        <dbReference type="Pfam" id="PF00330"/>
    </source>
</evidence>
<keyword evidence="5" id="KW-0479">Metal-binding</keyword>
<evidence type="ECO:0000259" key="8">
    <source>
        <dbReference type="Pfam" id="PF00694"/>
    </source>
</evidence>
<evidence type="ECO:0000256" key="1">
    <source>
        <dbReference type="ARBA" id="ARBA00001966"/>
    </source>
</evidence>
<organism evidence="9 10">
    <name type="scientific">Falsiroseomonas oleicola</name>
    <dbReference type="NCBI Taxonomy" id="2801474"/>
    <lineage>
        <taxon>Bacteria</taxon>
        <taxon>Pseudomonadati</taxon>
        <taxon>Pseudomonadota</taxon>
        <taxon>Alphaproteobacteria</taxon>
        <taxon>Acetobacterales</taxon>
        <taxon>Roseomonadaceae</taxon>
        <taxon>Falsiroseomonas</taxon>
    </lineage>
</organism>
<comment type="similarity">
    <text evidence="2">Belongs to the aconitase/IPM isomerase family.</text>
</comment>
<reference evidence="9 10" key="1">
    <citation type="submission" date="2021-01" db="EMBL/GenBank/DDBJ databases">
        <title>Roseomonas sp. nov, a bacterium isolated from an oil production mixture in Yumen Oilfield.</title>
        <authorList>
            <person name="Wu D."/>
        </authorList>
    </citation>
    <scope>NUCLEOTIDE SEQUENCE [LARGE SCALE GENOMIC DNA]</scope>
    <source>
        <strain evidence="9 10">ROY-5-3</strain>
    </source>
</reference>
<dbReference type="NCBIfam" id="NF006757">
    <property type="entry name" value="PRK09277.1"/>
    <property type="match status" value="1"/>
</dbReference>
<dbReference type="PROSITE" id="PS00450">
    <property type="entry name" value="ACONITASE_1"/>
    <property type="match status" value="1"/>
</dbReference>
<evidence type="ECO:0000256" key="3">
    <source>
        <dbReference type="ARBA" id="ARBA00012926"/>
    </source>
</evidence>
<dbReference type="InterPro" id="IPR006249">
    <property type="entry name" value="Aconitase/IRP2"/>
</dbReference>
<dbReference type="EMBL" id="JAERQM010000004">
    <property type="protein sequence ID" value="MBU8544835.1"/>
    <property type="molecule type" value="Genomic_DNA"/>
</dbReference>
<name>A0ABS6H801_9PROT</name>
<dbReference type="InterPro" id="IPR001030">
    <property type="entry name" value="Acoase/IPM_deHydtase_lsu_aba"/>
</dbReference>